<dbReference type="AlphaFoldDB" id="E0Y075"/>
<dbReference type="Pfam" id="PF07940">
    <property type="entry name" value="Hepar_II_III_C"/>
    <property type="match status" value="1"/>
</dbReference>
<dbReference type="GO" id="GO:0030313">
    <property type="term" value="C:cell envelope"/>
    <property type="evidence" value="ECO:0007669"/>
    <property type="project" value="UniProtKB-SubCell"/>
</dbReference>
<comment type="subcellular location">
    <subcellularLocation>
        <location evidence="1">Cell envelope</location>
    </subcellularLocation>
</comment>
<name>E0Y075_9PROT</name>
<dbReference type="EMBL" id="GU474937">
    <property type="protein sequence ID" value="ADI20066.1"/>
    <property type="molecule type" value="Genomic_DNA"/>
</dbReference>
<accession>E0Y075</accession>
<feature type="domain" description="Heparinase II/III-like C-terminal" evidence="2">
    <location>
        <begin position="295"/>
        <end position="532"/>
    </location>
</feature>
<sequence>MSISGYNIRNSIAVGRSKISFSTKSFVYQPDPYTIGSSQRGAQLKNGLFLFVGHLIESPDTSIWDINIPNSKFEKELHGFCWLDDLAADGSKFARDLVKEWFWEWVDKYGNGSTWTPQLTGRRVVRIINHSQLILSKASAQQKKIFFKLLGQQTNFLFSRYKSETSNLKRLEALNGLIYCSGILRGKKYFLNSALRKMSREASRCIDANGNVKTRNPEELFNILAMLSWSASTALKVNKVALKKHQEVMEFLAINIRSLRIGNGGLAHFHGGGRGEIGYIDQILSGIVLPISKIKMNSTGYYRIFKNRTVLIMDVGEQFMKSNSNFSASSFELSTGYEELIVNSGPGALFGDEWNNISQTLHAHSGVCVANVSPSNRRTKLIPKAEYTSDLNAEIILSSHGGYTETHGVIHNRKIRMSSDGCVISGLDTICSESAHQRDIFDKWIKSKNENSMPFSAQFHIAPDVEIKWNNDNTKIILETLKGIIWVFEVLNGEISIQDSAFMQFGELSPRAAKQVVVSGTAIDYQGNIEWKLTKH</sequence>
<evidence type="ECO:0000313" key="3">
    <source>
        <dbReference type="EMBL" id="ADI20066.1"/>
    </source>
</evidence>
<dbReference type="InterPro" id="IPR012480">
    <property type="entry name" value="Hepar_II_III_C"/>
</dbReference>
<dbReference type="Gene3D" id="2.70.98.70">
    <property type="match status" value="1"/>
</dbReference>
<dbReference type="InterPro" id="IPR008929">
    <property type="entry name" value="Chondroitin_lyas"/>
</dbReference>
<reference evidence="3" key="1">
    <citation type="journal article" date="2011" name="Environ. Microbiol.">
        <title>Time-series analyses of Monterey Bay coastal microbial picoplankton using a 'genome proxy' microarray.</title>
        <authorList>
            <person name="Rich V.I."/>
            <person name="Pham V.D."/>
            <person name="Eppley J."/>
            <person name="Shi Y."/>
            <person name="DeLong E.F."/>
        </authorList>
    </citation>
    <scope>NUCLEOTIDE SEQUENCE</scope>
</reference>
<dbReference type="Gene3D" id="1.50.10.100">
    <property type="entry name" value="Chondroitin AC/alginate lyase"/>
    <property type="match status" value="1"/>
</dbReference>
<protein>
    <recommendedName>
        <fullName evidence="2">Heparinase II/III-like C-terminal domain-containing protein</fullName>
    </recommendedName>
</protein>
<evidence type="ECO:0000256" key="1">
    <source>
        <dbReference type="ARBA" id="ARBA00004196"/>
    </source>
</evidence>
<proteinExistence type="predicted"/>
<evidence type="ECO:0000259" key="2">
    <source>
        <dbReference type="Pfam" id="PF07940"/>
    </source>
</evidence>
<dbReference type="GO" id="GO:0016829">
    <property type="term" value="F:lyase activity"/>
    <property type="evidence" value="ECO:0007669"/>
    <property type="project" value="InterPro"/>
</dbReference>
<organism evidence="3">
    <name type="scientific">uncultured alpha proteobacterium EB080_L11F12</name>
    <dbReference type="NCBI Taxonomy" id="710795"/>
    <lineage>
        <taxon>Bacteria</taxon>
        <taxon>Pseudomonadati</taxon>
        <taxon>Pseudomonadota</taxon>
        <taxon>Alphaproteobacteria</taxon>
        <taxon>environmental samples</taxon>
    </lineage>
</organism>